<dbReference type="InterPro" id="IPR036236">
    <property type="entry name" value="Znf_C2H2_sf"/>
</dbReference>
<dbReference type="Pfam" id="PF02892">
    <property type="entry name" value="zf-BED"/>
    <property type="match status" value="2"/>
</dbReference>
<dbReference type="PANTHER" id="PTHR34396:SF25">
    <property type="entry name" value="BOUNDARY ELEMENT ASSOCIATED FACTOR"/>
    <property type="match status" value="1"/>
</dbReference>
<evidence type="ECO:0000313" key="7">
    <source>
        <dbReference type="Proteomes" id="UP001549921"/>
    </source>
</evidence>
<comment type="caution">
    <text evidence="6">The sequence shown here is derived from an EMBL/GenBank/DDBJ whole genome shotgun (WGS) entry which is preliminary data.</text>
</comment>
<protein>
    <recommendedName>
        <fullName evidence="5">BED-type domain-containing protein</fullName>
    </recommendedName>
</protein>
<dbReference type="Proteomes" id="UP001549921">
    <property type="component" value="Unassembled WGS sequence"/>
</dbReference>
<keyword evidence="2 4" id="KW-0863">Zinc-finger</keyword>
<gene>
    <name evidence="6" type="ORF">ABMA28_012796</name>
</gene>
<reference evidence="6 7" key="1">
    <citation type="submission" date="2024-06" db="EMBL/GenBank/DDBJ databases">
        <title>A chromosome-level genome assembly of beet webworm, Loxostege sticticalis.</title>
        <authorList>
            <person name="Zhang Y."/>
        </authorList>
    </citation>
    <scope>NUCLEOTIDE SEQUENCE [LARGE SCALE GENOMIC DNA]</scope>
    <source>
        <strain evidence="6">AQ028</strain>
        <tissue evidence="6">Male pupae</tissue>
    </source>
</reference>
<dbReference type="PROSITE" id="PS50808">
    <property type="entry name" value="ZF_BED"/>
    <property type="match status" value="2"/>
</dbReference>
<evidence type="ECO:0000259" key="5">
    <source>
        <dbReference type="PROSITE" id="PS50808"/>
    </source>
</evidence>
<proteinExistence type="predicted"/>
<keyword evidence="3" id="KW-0862">Zinc</keyword>
<dbReference type="InterPro" id="IPR053031">
    <property type="entry name" value="Cuticle_assoc_protein"/>
</dbReference>
<dbReference type="AlphaFoldDB" id="A0ABD0S4W2"/>
<name>A0ABD0S4W2_LOXSC</name>
<dbReference type="EMBL" id="JBEDNZ010000031">
    <property type="protein sequence ID" value="KAL0808304.1"/>
    <property type="molecule type" value="Genomic_DNA"/>
</dbReference>
<accession>A0ABD0S4W2</accession>
<dbReference type="GO" id="GO:0008270">
    <property type="term" value="F:zinc ion binding"/>
    <property type="evidence" value="ECO:0007669"/>
    <property type="project" value="UniProtKB-KW"/>
</dbReference>
<dbReference type="InterPro" id="IPR003656">
    <property type="entry name" value="Znf_BED"/>
</dbReference>
<evidence type="ECO:0000256" key="1">
    <source>
        <dbReference type="ARBA" id="ARBA00022723"/>
    </source>
</evidence>
<feature type="domain" description="BED-type" evidence="5">
    <location>
        <begin position="3"/>
        <end position="51"/>
    </location>
</feature>
<evidence type="ECO:0000256" key="4">
    <source>
        <dbReference type="PROSITE-ProRule" id="PRU00027"/>
    </source>
</evidence>
<organism evidence="6 7">
    <name type="scientific">Loxostege sticticalis</name>
    <name type="common">Beet webworm moth</name>
    <dbReference type="NCBI Taxonomy" id="481309"/>
    <lineage>
        <taxon>Eukaryota</taxon>
        <taxon>Metazoa</taxon>
        <taxon>Ecdysozoa</taxon>
        <taxon>Arthropoda</taxon>
        <taxon>Hexapoda</taxon>
        <taxon>Insecta</taxon>
        <taxon>Pterygota</taxon>
        <taxon>Neoptera</taxon>
        <taxon>Endopterygota</taxon>
        <taxon>Lepidoptera</taxon>
        <taxon>Glossata</taxon>
        <taxon>Ditrysia</taxon>
        <taxon>Pyraloidea</taxon>
        <taxon>Crambidae</taxon>
        <taxon>Pyraustinae</taxon>
        <taxon>Loxostege</taxon>
    </lineage>
</organism>
<evidence type="ECO:0000313" key="6">
    <source>
        <dbReference type="EMBL" id="KAL0808304.1"/>
    </source>
</evidence>
<dbReference type="SUPFAM" id="SSF57667">
    <property type="entry name" value="beta-beta-alpha zinc fingers"/>
    <property type="match status" value="2"/>
</dbReference>
<evidence type="ECO:0000256" key="2">
    <source>
        <dbReference type="ARBA" id="ARBA00022771"/>
    </source>
</evidence>
<sequence>MEAESNDVWDYFEKCEVEEIGERRAKCRLCANIYNYSATIHNLKIHLARKHSISLGIQTHRSRSPKERRKRNTEVWSFFSRVEGKEKFASCHYCDKVLSYQTTTNNLKTHLRKQHPAAFTRMELAQQDTAEIEYIEEYLETDNEEGIFASNDNDLRTNTAPMLKTEKSKVSLYLYMCHFWEQTSPQR</sequence>
<dbReference type="PANTHER" id="PTHR34396">
    <property type="entry name" value="OS03G0264950 PROTEIN-RELATED"/>
    <property type="match status" value="1"/>
</dbReference>
<keyword evidence="1" id="KW-0479">Metal-binding</keyword>
<dbReference type="SMART" id="SM00614">
    <property type="entry name" value="ZnF_BED"/>
    <property type="match status" value="2"/>
</dbReference>
<feature type="domain" description="BED-type" evidence="5">
    <location>
        <begin position="70"/>
        <end position="122"/>
    </location>
</feature>
<evidence type="ECO:0000256" key="3">
    <source>
        <dbReference type="ARBA" id="ARBA00022833"/>
    </source>
</evidence>